<evidence type="ECO:0000313" key="10">
    <source>
        <dbReference type="EMBL" id="AFH50231.1"/>
    </source>
</evidence>
<keyword evidence="11" id="KW-1185">Reference proteome</keyword>
<dbReference type="AlphaFoldDB" id="I0AMM4"/>
<sequence>MTEEVVVEILKEAFFTSFYILLPVLGVALIVGIIVSIFQAATSIQEMTLTFIPKILVTALAIILLLPWMMDRMIAITIKFFTMFNTFIR</sequence>
<dbReference type="PRINTS" id="PR00952">
    <property type="entry name" value="TYPE3IMQPROT"/>
</dbReference>
<accession>I0AMM4</accession>
<dbReference type="GO" id="GO:0009425">
    <property type="term" value="C:bacterial-type flagellum basal body"/>
    <property type="evidence" value="ECO:0007669"/>
    <property type="project" value="UniProtKB-SubCell"/>
</dbReference>
<keyword evidence="10" id="KW-0282">Flagellum</keyword>
<keyword evidence="7 9" id="KW-0472">Membrane</keyword>
<dbReference type="PATRIC" id="fig|945713.3.peg.2541"/>
<dbReference type="Proteomes" id="UP000007394">
    <property type="component" value="Chromosome"/>
</dbReference>
<dbReference type="STRING" id="945713.IALB_2528"/>
<dbReference type="EMBL" id="CP003418">
    <property type="protein sequence ID" value="AFH50231.1"/>
    <property type="molecule type" value="Genomic_DNA"/>
</dbReference>
<evidence type="ECO:0000256" key="1">
    <source>
        <dbReference type="ARBA" id="ARBA00004651"/>
    </source>
</evidence>
<evidence type="ECO:0000313" key="11">
    <source>
        <dbReference type="Proteomes" id="UP000007394"/>
    </source>
</evidence>
<dbReference type="RefSeq" id="WP_014561373.1">
    <property type="nucleotide sequence ID" value="NC_017464.1"/>
</dbReference>
<dbReference type="InterPro" id="IPR006305">
    <property type="entry name" value="FliQ"/>
</dbReference>
<proteinExistence type="inferred from homology"/>
<protein>
    <recommendedName>
        <fullName evidence="3 9">Flagellar biosynthetic protein FliQ</fullName>
    </recommendedName>
</protein>
<dbReference type="GO" id="GO:0044780">
    <property type="term" value="P:bacterial-type flagellum assembly"/>
    <property type="evidence" value="ECO:0007669"/>
    <property type="project" value="InterPro"/>
</dbReference>
<evidence type="ECO:0000256" key="7">
    <source>
        <dbReference type="ARBA" id="ARBA00023136"/>
    </source>
</evidence>
<dbReference type="PANTHER" id="PTHR34040">
    <property type="entry name" value="FLAGELLAR BIOSYNTHETIC PROTEIN FLIQ"/>
    <property type="match status" value="1"/>
</dbReference>
<keyword evidence="6 9" id="KW-1133">Transmembrane helix</keyword>
<evidence type="ECO:0000256" key="8">
    <source>
        <dbReference type="ARBA" id="ARBA00023143"/>
    </source>
</evidence>
<dbReference type="PANTHER" id="PTHR34040:SF2">
    <property type="entry name" value="FLAGELLAR BIOSYNTHETIC PROTEIN FLIQ"/>
    <property type="match status" value="1"/>
</dbReference>
<evidence type="ECO:0000256" key="3">
    <source>
        <dbReference type="ARBA" id="ARBA00021718"/>
    </source>
</evidence>
<name>I0AMM4_IGNAJ</name>
<dbReference type="NCBIfam" id="TIGR01402">
    <property type="entry name" value="fliQ"/>
    <property type="match status" value="1"/>
</dbReference>
<dbReference type="eggNOG" id="COG1987">
    <property type="taxonomic scope" value="Bacteria"/>
</dbReference>
<dbReference type="InterPro" id="IPR002191">
    <property type="entry name" value="Bac_export_3"/>
</dbReference>
<gene>
    <name evidence="9 10" type="primary">fliQ</name>
    <name evidence="10" type="ordered locus">IALB_2528</name>
</gene>
<keyword evidence="5 9" id="KW-0812">Transmembrane</keyword>
<keyword evidence="8 9" id="KW-0975">Bacterial flagellum</keyword>
<evidence type="ECO:0000256" key="2">
    <source>
        <dbReference type="ARBA" id="ARBA00006156"/>
    </source>
</evidence>
<comment type="function">
    <text evidence="9">Role in flagellar biosynthesis.</text>
</comment>
<dbReference type="GO" id="GO:0009306">
    <property type="term" value="P:protein secretion"/>
    <property type="evidence" value="ECO:0007669"/>
    <property type="project" value="InterPro"/>
</dbReference>
<dbReference type="Pfam" id="PF01313">
    <property type="entry name" value="Bac_export_3"/>
    <property type="match status" value="1"/>
</dbReference>
<evidence type="ECO:0000256" key="4">
    <source>
        <dbReference type="ARBA" id="ARBA00022475"/>
    </source>
</evidence>
<reference evidence="10 11" key="1">
    <citation type="journal article" date="2012" name="Front. Microbiol.">
        <title>Complete genome of Ignavibacterium album, a metabolically versatile, flagellated, facultative anaerobe from the phylum Chlorobi.</title>
        <authorList>
            <person name="Liu Z."/>
            <person name="Frigaard N.-U."/>
            <person name="Vogl K."/>
            <person name="Iino T."/>
            <person name="Ohkuma M."/>
            <person name="Overmann J."/>
            <person name="Bryant D.A."/>
        </authorList>
    </citation>
    <scope>NUCLEOTIDE SEQUENCE [LARGE SCALE GENOMIC DNA]</scope>
    <source>
        <strain evidence="11">DSM 19864 / JCM 16511 / NBRC 101810 / Mat9-16</strain>
    </source>
</reference>
<keyword evidence="4 9" id="KW-1003">Cell membrane</keyword>
<dbReference type="PIRSF" id="PIRSF004669">
    <property type="entry name" value="FliQ"/>
    <property type="match status" value="1"/>
</dbReference>
<comment type="subcellular location">
    <subcellularLocation>
        <location evidence="1 9">Cell membrane</location>
        <topology evidence="1">Multi-pass membrane protein</topology>
    </subcellularLocation>
    <subcellularLocation>
        <location evidence="9">Bacterial flagellum basal body</location>
    </subcellularLocation>
</comment>
<keyword evidence="10" id="KW-0969">Cilium</keyword>
<evidence type="ECO:0000256" key="9">
    <source>
        <dbReference type="RuleBase" id="RU364090"/>
    </source>
</evidence>
<feature type="transmembrane region" description="Helical" evidence="9">
    <location>
        <begin position="51"/>
        <end position="70"/>
    </location>
</feature>
<comment type="similarity">
    <text evidence="2 9">Belongs to the FliQ/MopD/SpaQ family.</text>
</comment>
<dbReference type="HOGENOM" id="CLU_164516_2_0_10"/>
<evidence type="ECO:0000256" key="5">
    <source>
        <dbReference type="ARBA" id="ARBA00022692"/>
    </source>
</evidence>
<evidence type="ECO:0000256" key="6">
    <source>
        <dbReference type="ARBA" id="ARBA00022989"/>
    </source>
</evidence>
<keyword evidence="10" id="KW-0966">Cell projection</keyword>
<feature type="transmembrane region" description="Helical" evidence="9">
    <location>
        <begin position="18"/>
        <end position="39"/>
    </location>
</feature>
<organism evidence="10 11">
    <name type="scientific">Ignavibacterium album (strain DSM 19864 / JCM 16511 / NBRC 101810 / Mat9-16)</name>
    <dbReference type="NCBI Taxonomy" id="945713"/>
    <lineage>
        <taxon>Bacteria</taxon>
        <taxon>Pseudomonadati</taxon>
        <taxon>Ignavibacteriota</taxon>
        <taxon>Ignavibacteria</taxon>
        <taxon>Ignavibacteriales</taxon>
        <taxon>Ignavibacteriaceae</taxon>
        <taxon>Ignavibacterium</taxon>
    </lineage>
</organism>
<dbReference type="GO" id="GO:0005886">
    <property type="term" value="C:plasma membrane"/>
    <property type="evidence" value="ECO:0007669"/>
    <property type="project" value="UniProtKB-SubCell"/>
</dbReference>
<dbReference type="KEGG" id="ial:IALB_2528"/>